<evidence type="ECO:0008006" key="4">
    <source>
        <dbReference type="Google" id="ProtNLM"/>
    </source>
</evidence>
<evidence type="ECO:0000313" key="2">
    <source>
        <dbReference type="EMBL" id="OUQ05719.1"/>
    </source>
</evidence>
<dbReference type="PROSITE" id="PS00409">
    <property type="entry name" value="PROKAR_NTER_METHYL"/>
    <property type="match status" value="1"/>
</dbReference>
<gene>
    <name evidence="2" type="ORF">B5E91_04710</name>
</gene>
<evidence type="ECO:0000256" key="1">
    <source>
        <dbReference type="SAM" id="Phobius"/>
    </source>
</evidence>
<comment type="caution">
    <text evidence="2">The sequence shown here is derived from an EMBL/GenBank/DDBJ whole genome shotgun (WGS) entry which is preliminary data.</text>
</comment>
<evidence type="ECO:0000313" key="3">
    <source>
        <dbReference type="Proteomes" id="UP000196258"/>
    </source>
</evidence>
<accession>A0A1Y4QKB9</accession>
<protein>
    <recommendedName>
        <fullName evidence="4">Prepilin-type N-terminal cleavage/methylation domain-containing protein</fullName>
    </recommendedName>
</protein>
<organism evidence="2 3">
    <name type="scientific">Thomasclavelia spiroformis</name>
    <dbReference type="NCBI Taxonomy" id="29348"/>
    <lineage>
        <taxon>Bacteria</taxon>
        <taxon>Bacillati</taxon>
        <taxon>Bacillota</taxon>
        <taxon>Erysipelotrichia</taxon>
        <taxon>Erysipelotrichales</taxon>
        <taxon>Coprobacillaceae</taxon>
        <taxon>Thomasclavelia</taxon>
    </lineage>
</organism>
<keyword evidence="1" id="KW-0472">Membrane</keyword>
<dbReference type="InterPro" id="IPR012902">
    <property type="entry name" value="N_methyl_site"/>
</dbReference>
<reference evidence="3" key="1">
    <citation type="submission" date="2017-04" db="EMBL/GenBank/DDBJ databases">
        <title>Function of individual gut microbiota members based on whole genome sequencing of pure cultures obtained from chicken caecum.</title>
        <authorList>
            <person name="Medvecky M."/>
            <person name="Cejkova D."/>
            <person name="Polansky O."/>
            <person name="Karasova D."/>
            <person name="Kubasova T."/>
            <person name="Cizek A."/>
            <person name="Rychlik I."/>
        </authorList>
    </citation>
    <scope>NUCLEOTIDE SEQUENCE [LARGE SCALE GENOMIC DNA]</scope>
    <source>
        <strain evidence="3">An149</strain>
    </source>
</reference>
<feature type="transmembrane region" description="Helical" evidence="1">
    <location>
        <begin position="12"/>
        <end position="31"/>
    </location>
</feature>
<dbReference type="Proteomes" id="UP000196258">
    <property type="component" value="Unassembled WGS sequence"/>
</dbReference>
<proteinExistence type="predicted"/>
<keyword evidence="1" id="KW-1133">Transmembrane helix</keyword>
<keyword evidence="1" id="KW-0812">Transmembrane</keyword>
<dbReference type="EMBL" id="NFLB01000004">
    <property type="protein sequence ID" value="OUQ05719.1"/>
    <property type="molecule type" value="Genomic_DNA"/>
</dbReference>
<dbReference type="RefSeq" id="WP_087255649.1">
    <property type="nucleotide sequence ID" value="NZ_NFLB01000004.1"/>
</dbReference>
<sequence>MLKNKGMTLIETLLAFSIFVGSVVMIFSSYISALKHYQSNNQEYYEYLKLQNNKELELWKTNQLDSSIEEVLH</sequence>
<dbReference type="AlphaFoldDB" id="A0A1Y4QKB9"/>
<name>A0A1Y4QKB9_9FIRM</name>